<dbReference type="Pfam" id="PF05485">
    <property type="entry name" value="THAP"/>
    <property type="match status" value="1"/>
</dbReference>
<evidence type="ECO:0000256" key="5">
    <source>
        <dbReference type="PROSITE-ProRule" id="PRU00309"/>
    </source>
</evidence>
<dbReference type="GO" id="GO:0008270">
    <property type="term" value="F:zinc ion binding"/>
    <property type="evidence" value="ECO:0007669"/>
    <property type="project" value="UniProtKB-KW"/>
</dbReference>
<keyword evidence="6" id="KW-0175">Coiled coil</keyword>
<dbReference type="SMART" id="SM00980">
    <property type="entry name" value="THAP"/>
    <property type="match status" value="1"/>
</dbReference>
<evidence type="ECO:0000256" key="1">
    <source>
        <dbReference type="ARBA" id="ARBA00022723"/>
    </source>
</evidence>
<sequence length="865" mass="96545">MVYCCVPLCKSSGRTAASRGISFHEFPITDVRNLWLKNIHRQAEGPGKQPWLPNDRSKVCSLHFRPEDYRESTKYRRLKPDAAPTLFPDFPTYLQPAPSQPRRPAKRKRVSLDCPKQATKHRQEQFFHDVPSDDGILADTADDTAGITAHAEDSVNAPQTLTPEPDPQPPSQTPPHDLVQRTCSFSFLPSTSEPALKETPRPVSVRPKPTKSTQTRMSLSRMALLLKQVTRLTRKCRLLARKKNDLQEEVSGLKREARKVNLAMEKANLVLLQARCGSLVMDEMSIKEATIYHKQSDAVHGLVNLGGAEADYGLENELATHLLCFVFVGLSTQYRLPVGYYFTKALTGQQLEHLALNVMQSVEDAGFRVVRLVGDNHKSNTKFFSSLSGGQIQPVVEHPLDAGRPLFLSFDYCHIIKNIRSQFLDAKKIFRNQGKLILPDFLRLLHKTQESQGAFKLVRCLTEKHLSPSNFEKMNVRRAVDIFSVQVTSVLRFLQQHGHRLGANGFQNCLPTLEFMEVVQKWFALHNIKSTTLHWTSRDALRMPFYSADDERLLWLETECLQYFAQWKESTLHKKEFLSEETYEALRVTTLSTVLCTRHLLQLGFYFVLTGKFSSDDVESLFSAIRQLNGSNDLTDAYAALSALQKILTTGIIHSSESGNVGGVVAPLGEVPALPVEPVKQAATGTDIRKLLLPHLATLERYPCPPQQSLRSSTLALIAGFLVRAIQDNIECEGCLVKLQAPSSSSPTTALIAGIDRGGLSYPTLPFVGFVHHLEQAASRVASVLVKGPHPLKKFSAVVLPSLLKSPLFDCAEDKSVPHKTKLVSVILQKFMRPFLSNTANGLTVSNAKKKALKTKPTSRKVLKV</sequence>
<feature type="compositionally biased region" description="Pro residues" evidence="7">
    <location>
        <begin position="164"/>
        <end position="173"/>
    </location>
</feature>
<comment type="caution">
    <text evidence="9">The sequence shown here is derived from an EMBL/GenBank/DDBJ whole genome shotgun (WGS) entry which is preliminary data.</text>
</comment>
<dbReference type="SUPFAM" id="SSF57716">
    <property type="entry name" value="Glucocorticoid receptor-like (DNA-binding domain)"/>
    <property type="match status" value="1"/>
</dbReference>
<evidence type="ECO:0000256" key="3">
    <source>
        <dbReference type="ARBA" id="ARBA00022833"/>
    </source>
</evidence>
<dbReference type="InterPro" id="IPR006612">
    <property type="entry name" value="THAP_Znf"/>
</dbReference>
<accession>A0A9J6EN38</accession>
<gene>
    <name evidence="9" type="ORF">HPB51_010609</name>
</gene>
<dbReference type="Proteomes" id="UP000821866">
    <property type="component" value="Chromosome 11"/>
</dbReference>
<dbReference type="Pfam" id="PF21787">
    <property type="entry name" value="TNP-like_RNaseH_N"/>
    <property type="match status" value="1"/>
</dbReference>
<dbReference type="VEuPathDB" id="VectorBase:LOC119170829"/>
<feature type="region of interest" description="Disordered" evidence="7">
    <location>
        <begin position="154"/>
        <end position="178"/>
    </location>
</feature>
<dbReference type="AlphaFoldDB" id="A0A9J6EN38"/>
<keyword evidence="1" id="KW-0479">Metal-binding</keyword>
<dbReference type="PROSITE" id="PS50950">
    <property type="entry name" value="ZF_THAP"/>
    <property type="match status" value="1"/>
</dbReference>
<reference evidence="9" key="2">
    <citation type="submission" date="2021-09" db="EMBL/GenBank/DDBJ databases">
        <authorList>
            <person name="Jia N."/>
            <person name="Wang J."/>
            <person name="Shi W."/>
            <person name="Du L."/>
            <person name="Sun Y."/>
            <person name="Zhan W."/>
            <person name="Jiang J."/>
            <person name="Wang Q."/>
            <person name="Zhang B."/>
            <person name="Ji P."/>
            <person name="Sakyi L.B."/>
            <person name="Cui X."/>
            <person name="Yuan T."/>
            <person name="Jiang B."/>
            <person name="Yang W."/>
            <person name="Lam T.T.-Y."/>
            <person name="Chang Q."/>
            <person name="Ding S."/>
            <person name="Wang X."/>
            <person name="Zhu J."/>
            <person name="Ruan X."/>
            <person name="Zhao L."/>
            <person name="Wei J."/>
            <person name="Que T."/>
            <person name="Du C."/>
            <person name="Cheng J."/>
            <person name="Dai P."/>
            <person name="Han X."/>
            <person name="Huang E."/>
            <person name="Gao Y."/>
            <person name="Liu J."/>
            <person name="Shao H."/>
            <person name="Ye R."/>
            <person name="Li L."/>
            <person name="Wei W."/>
            <person name="Wang X."/>
            <person name="Wang C."/>
            <person name="Huo Q."/>
            <person name="Li W."/>
            <person name="Guo W."/>
            <person name="Chen H."/>
            <person name="Chen S."/>
            <person name="Zhou L."/>
            <person name="Zhou L."/>
            <person name="Ni X."/>
            <person name="Tian J."/>
            <person name="Zhou Y."/>
            <person name="Sheng Y."/>
            <person name="Liu T."/>
            <person name="Pan Y."/>
            <person name="Xia L."/>
            <person name="Li J."/>
            <person name="Zhao F."/>
            <person name="Cao W."/>
        </authorList>
    </citation>
    <scope>NUCLEOTIDE SEQUENCE</scope>
    <source>
        <strain evidence="9">Rmic-2018</strain>
        <tissue evidence="9">Larvae</tissue>
    </source>
</reference>
<dbReference type="PANTHER" id="PTHR47577">
    <property type="entry name" value="THAP DOMAIN-CONTAINING PROTEIN 6"/>
    <property type="match status" value="1"/>
</dbReference>
<evidence type="ECO:0000313" key="10">
    <source>
        <dbReference type="Proteomes" id="UP000821866"/>
    </source>
</evidence>
<keyword evidence="3" id="KW-0862">Zinc</keyword>
<dbReference type="InterPro" id="IPR048365">
    <property type="entry name" value="TNP-like_RNaseH_N"/>
</dbReference>
<dbReference type="PANTHER" id="PTHR47577:SF2">
    <property type="entry name" value="THAP DOMAIN CONTAINING 9"/>
    <property type="match status" value="1"/>
</dbReference>
<keyword evidence="2 5" id="KW-0863">Zinc-finger</keyword>
<evidence type="ECO:0000259" key="8">
    <source>
        <dbReference type="PROSITE" id="PS50950"/>
    </source>
</evidence>
<protein>
    <recommendedName>
        <fullName evidence="8">THAP-type domain-containing protein</fullName>
    </recommendedName>
</protein>
<dbReference type="VEuPathDB" id="VectorBase:LOC119181255"/>
<dbReference type="SMART" id="SM00692">
    <property type="entry name" value="DM3"/>
    <property type="match status" value="1"/>
</dbReference>
<evidence type="ECO:0000256" key="7">
    <source>
        <dbReference type="SAM" id="MobiDB-lite"/>
    </source>
</evidence>
<dbReference type="InterPro" id="IPR048366">
    <property type="entry name" value="TNP-like_GBD"/>
</dbReference>
<dbReference type="EMBL" id="JABSTU010000003">
    <property type="protein sequence ID" value="KAH8035857.1"/>
    <property type="molecule type" value="Genomic_DNA"/>
</dbReference>
<evidence type="ECO:0000313" key="9">
    <source>
        <dbReference type="EMBL" id="KAH8035857.1"/>
    </source>
</evidence>
<reference evidence="9" key="1">
    <citation type="journal article" date="2020" name="Cell">
        <title>Large-Scale Comparative Analyses of Tick Genomes Elucidate Their Genetic Diversity and Vector Capacities.</title>
        <authorList>
            <consortium name="Tick Genome and Microbiome Consortium (TIGMIC)"/>
            <person name="Jia N."/>
            <person name="Wang J."/>
            <person name="Shi W."/>
            <person name="Du L."/>
            <person name="Sun Y."/>
            <person name="Zhan W."/>
            <person name="Jiang J.F."/>
            <person name="Wang Q."/>
            <person name="Zhang B."/>
            <person name="Ji P."/>
            <person name="Bell-Sakyi L."/>
            <person name="Cui X.M."/>
            <person name="Yuan T.T."/>
            <person name="Jiang B.G."/>
            <person name="Yang W.F."/>
            <person name="Lam T.T."/>
            <person name="Chang Q.C."/>
            <person name="Ding S.J."/>
            <person name="Wang X.J."/>
            <person name="Zhu J.G."/>
            <person name="Ruan X.D."/>
            <person name="Zhao L."/>
            <person name="Wei J.T."/>
            <person name="Ye R.Z."/>
            <person name="Que T.C."/>
            <person name="Du C.H."/>
            <person name="Zhou Y.H."/>
            <person name="Cheng J.X."/>
            <person name="Dai P.F."/>
            <person name="Guo W.B."/>
            <person name="Han X.H."/>
            <person name="Huang E.J."/>
            <person name="Li L.F."/>
            <person name="Wei W."/>
            <person name="Gao Y.C."/>
            <person name="Liu J.Z."/>
            <person name="Shao H.Z."/>
            <person name="Wang X."/>
            <person name="Wang C.C."/>
            <person name="Yang T.C."/>
            <person name="Huo Q.B."/>
            <person name="Li W."/>
            <person name="Chen H.Y."/>
            <person name="Chen S.E."/>
            <person name="Zhou L.G."/>
            <person name="Ni X.B."/>
            <person name="Tian J.H."/>
            <person name="Sheng Y."/>
            <person name="Liu T."/>
            <person name="Pan Y.S."/>
            <person name="Xia L.Y."/>
            <person name="Li J."/>
            <person name="Zhao F."/>
            <person name="Cao W.C."/>
        </authorList>
    </citation>
    <scope>NUCLEOTIDE SEQUENCE</scope>
    <source>
        <strain evidence="9">Rmic-2018</strain>
    </source>
</reference>
<evidence type="ECO:0000256" key="6">
    <source>
        <dbReference type="SAM" id="Coils"/>
    </source>
</evidence>
<feature type="region of interest" description="Disordered" evidence="7">
    <location>
        <begin position="80"/>
        <end position="139"/>
    </location>
</feature>
<evidence type="ECO:0000256" key="4">
    <source>
        <dbReference type="ARBA" id="ARBA00023125"/>
    </source>
</evidence>
<feature type="coiled-coil region" evidence="6">
    <location>
        <begin position="229"/>
        <end position="263"/>
    </location>
</feature>
<proteinExistence type="predicted"/>
<name>A0A9J6EN38_RHIMP</name>
<dbReference type="GO" id="GO:0003677">
    <property type="term" value="F:DNA binding"/>
    <property type="evidence" value="ECO:0007669"/>
    <property type="project" value="UniProtKB-UniRule"/>
</dbReference>
<evidence type="ECO:0000256" key="2">
    <source>
        <dbReference type="ARBA" id="ARBA00022771"/>
    </source>
</evidence>
<keyword evidence="10" id="KW-1185">Reference proteome</keyword>
<keyword evidence="4 5" id="KW-0238">DNA-binding</keyword>
<feature type="compositionally biased region" description="Basic and acidic residues" evidence="7">
    <location>
        <begin position="121"/>
        <end position="131"/>
    </location>
</feature>
<feature type="region of interest" description="Disordered" evidence="7">
    <location>
        <begin position="190"/>
        <end position="215"/>
    </location>
</feature>
<organism evidence="9 10">
    <name type="scientific">Rhipicephalus microplus</name>
    <name type="common">Cattle tick</name>
    <name type="synonym">Boophilus microplus</name>
    <dbReference type="NCBI Taxonomy" id="6941"/>
    <lineage>
        <taxon>Eukaryota</taxon>
        <taxon>Metazoa</taxon>
        <taxon>Ecdysozoa</taxon>
        <taxon>Arthropoda</taxon>
        <taxon>Chelicerata</taxon>
        <taxon>Arachnida</taxon>
        <taxon>Acari</taxon>
        <taxon>Parasitiformes</taxon>
        <taxon>Ixodida</taxon>
        <taxon>Ixodoidea</taxon>
        <taxon>Ixodidae</taxon>
        <taxon>Rhipicephalinae</taxon>
        <taxon>Rhipicephalus</taxon>
        <taxon>Boophilus</taxon>
    </lineage>
</organism>
<dbReference type="Pfam" id="PF21788">
    <property type="entry name" value="TNP-like_GBD"/>
    <property type="match status" value="1"/>
</dbReference>
<feature type="domain" description="THAP-type" evidence="8">
    <location>
        <begin position="1"/>
        <end position="87"/>
    </location>
</feature>